<dbReference type="Proteomes" id="UP000789524">
    <property type="component" value="Unassembled WGS sequence"/>
</dbReference>
<comment type="caution">
    <text evidence="2">The sequence shown here is derived from an EMBL/GenBank/DDBJ whole genome shotgun (WGS) entry which is preliminary data.</text>
</comment>
<proteinExistence type="predicted"/>
<evidence type="ECO:0000256" key="1">
    <source>
        <dbReference type="SAM" id="MobiDB-lite"/>
    </source>
</evidence>
<name>A0A8J2RC37_9NEOP</name>
<accession>A0A8J2RC37</accession>
<dbReference type="EMBL" id="CAKASE010000083">
    <property type="protein sequence ID" value="CAG9585542.1"/>
    <property type="molecule type" value="Genomic_DNA"/>
</dbReference>
<protein>
    <submittedName>
        <fullName evidence="2">(African queen) hypothetical protein</fullName>
    </submittedName>
</protein>
<keyword evidence="3" id="KW-1185">Reference proteome</keyword>
<sequence length="99" mass="10394">MNTLAVYKGSAGGSAINHSEEFSGGGGGATALVPPREPDVAHGRPSLGTHAPQHTPTYLSNTYIKKRKLLEASKVRVLITTEGGADFRKSFSNLSKTTP</sequence>
<evidence type="ECO:0000313" key="2">
    <source>
        <dbReference type="EMBL" id="CAG9585542.1"/>
    </source>
</evidence>
<feature type="region of interest" description="Disordered" evidence="1">
    <location>
        <begin position="1"/>
        <end position="59"/>
    </location>
</feature>
<gene>
    <name evidence="2" type="ORF">DCHRY22_LOCUS15934</name>
</gene>
<evidence type="ECO:0000313" key="3">
    <source>
        <dbReference type="Proteomes" id="UP000789524"/>
    </source>
</evidence>
<dbReference type="AlphaFoldDB" id="A0A8J2RC37"/>
<reference evidence="2" key="1">
    <citation type="submission" date="2021-09" db="EMBL/GenBank/DDBJ databases">
        <authorList>
            <person name="Martin H S."/>
        </authorList>
    </citation>
    <scope>NUCLEOTIDE SEQUENCE</scope>
</reference>
<organism evidence="2 3">
    <name type="scientific">Danaus chrysippus</name>
    <name type="common">African queen</name>
    <dbReference type="NCBI Taxonomy" id="151541"/>
    <lineage>
        <taxon>Eukaryota</taxon>
        <taxon>Metazoa</taxon>
        <taxon>Ecdysozoa</taxon>
        <taxon>Arthropoda</taxon>
        <taxon>Hexapoda</taxon>
        <taxon>Insecta</taxon>
        <taxon>Pterygota</taxon>
        <taxon>Neoptera</taxon>
        <taxon>Endopterygota</taxon>
        <taxon>Lepidoptera</taxon>
        <taxon>Glossata</taxon>
        <taxon>Ditrysia</taxon>
        <taxon>Papilionoidea</taxon>
        <taxon>Nymphalidae</taxon>
        <taxon>Danainae</taxon>
        <taxon>Danaini</taxon>
        <taxon>Danaina</taxon>
        <taxon>Danaus</taxon>
        <taxon>Anosia</taxon>
    </lineage>
</organism>